<organism evidence="1 2">
    <name type="scientific">Meloidogyne enterolobii</name>
    <name type="common">Root-knot nematode worm</name>
    <name type="synonym">Meloidogyne mayaguensis</name>
    <dbReference type="NCBI Taxonomy" id="390850"/>
    <lineage>
        <taxon>Eukaryota</taxon>
        <taxon>Metazoa</taxon>
        <taxon>Ecdysozoa</taxon>
        <taxon>Nematoda</taxon>
        <taxon>Chromadorea</taxon>
        <taxon>Rhabditida</taxon>
        <taxon>Tylenchina</taxon>
        <taxon>Tylenchomorpha</taxon>
        <taxon>Tylenchoidea</taxon>
        <taxon>Meloidogynidae</taxon>
        <taxon>Meloidogyninae</taxon>
        <taxon>Meloidogyne</taxon>
    </lineage>
</organism>
<evidence type="ECO:0000313" key="1">
    <source>
        <dbReference type="EMBL" id="CAK5089558.1"/>
    </source>
</evidence>
<protein>
    <submittedName>
        <fullName evidence="1">Uncharacterized protein</fullName>
    </submittedName>
</protein>
<reference evidence="1" key="1">
    <citation type="submission" date="2023-11" db="EMBL/GenBank/DDBJ databases">
        <authorList>
            <person name="Poullet M."/>
        </authorList>
    </citation>
    <scope>NUCLEOTIDE SEQUENCE</scope>
    <source>
        <strain evidence="1">E1834</strain>
    </source>
</reference>
<proteinExistence type="predicted"/>
<comment type="caution">
    <text evidence="1">The sequence shown here is derived from an EMBL/GenBank/DDBJ whole genome shotgun (WGS) entry which is preliminary data.</text>
</comment>
<gene>
    <name evidence="1" type="ORF">MENTE1834_LOCUS37277</name>
</gene>
<keyword evidence="2" id="KW-1185">Reference proteome</keyword>
<dbReference type="Proteomes" id="UP001497535">
    <property type="component" value="Unassembled WGS sequence"/>
</dbReference>
<sequence length="82" mass="9948">MRRMERYLRKNYCQRKQRNRIFDGLGRFLKKESSINSVQDEDEETISLNPWFYEDEELENEYEAKQISPFTLAAIVFTYLVG</sequence>
<dbReference type="EMBL" id="CAVMJV010000077">
    <property type="protein sequence ID" value="CAK5089558.1"/>
    <property type="molecule type" value="Genomic_DNA"/>
</dbReference>
<name>A0ACB1AHP1_MELEN</name>
<accession>A0ACB1AHP1</accession>
<evidence type="ECO:0000313" key="2">
    <source>
        <dbReference type="Proteomes" id="UP001497535"/>
    </source>
</evidence>